<evidence type="ECO:0000256" key="2">
    <source>
        <dbReference type="ARBA" id="ARBA00022695"/>
    </source>
</evidence>
<dbReference type="Gene3D" id="2.60.40.10">
    <property type="entry name" value="Immunoglobulins"/>
    <property type="match status" value="1"/>
</dbReference>
<keyword evidence="1" id="KW-0808">Transferase</keyword>
<evidence type="ECO:0000256" key="3">
    <source>
        <dbReference type="ARBA" id="ARBA00022705"/>
    </source>
</evidence>
<dbReference type="GO" id="GO:0016779">
    <property type="term" value="F:nucleotidyltransferase activity"/>
    <property type="evidence" value="ECO:0007669"/>
    <property type="project" value="UniProtKB-KW"/>
</dbReference>
<keyword evidence="2" id="KW-0548">Nucleotidyltransferase</keyword>
<keyword evidence="5" id="KW-0479">Metal-binding</keyword>
<evidence type="ECO:0000259" key="13">
    <source>
        <dbReference type="PROSITE" id="PS52020"/>
    </source>
</evidence>
<dbReference type="Pfam" id="PF00041">
    <property type="entry name" value="fn3"/>
    <property type="match status" value="1"/>
</dbReference>
<comment type="caution">
    <text evidence="14">The sequence shown here is derived from an EMBL/GenBank/DDBJ whole genome shotgun (WGS) entry which is preliminary data.</text>
</comment>
<dbReference type="InterPro" id="IPR036116">
    <property type="entry name" value="FN3_sf"/>
</dbReference>
<dbReference type="PROSITE" id="PS50853">
    <property type="entry name" value="FN3"/>
    <property type="match status" value="1"/>
</dbReference>
<dbReference type="GO" id="GO:0003677">
    <property type="term" value="F:DNA binding"/>
    <property type="evidence" value="ECO:0007669"/>
    <property type="project" value="UniProtKB-KW"/>
</dbReference>
<dbReference type="GO" id="GO:0006260">
    <property type="term" value="P:DNA replication"/>
    <property type="evidence" value="ECO:0007669"/>
    <property type="project" value="UniProtKB-KW"/>
</dbReference>
<evidence type="ECO:0000256" key="9">
    <source>
        <dbReference type="ARBA" id="ARBA00023124"/>
    </source>
</evidence>
<protein>
    <submittedName>
        <fullName evidence="14">Uncharacterized protein</fullName>
    </submittedName>
</protein>
<dbReference type="AlphaFoldDB" id="A0A6S7JYV3"/>
<dbReference type="EMBL" id="CACRXK020011447">
    <property type="protein sequence ID" value="CAB4021462.1"/>
    <property type="molecule type" value="Genomic_DNA"/>
</dbReference>
<feature type="region of interest" description="Disordered" evidence="11">
    <location>
        <begin position="126"/>
        <end position="155"/>
    </location>
</feature>
<dbReference type="GO" id="GO:0016787">
    <property type="term" value="F:hydrolase activity"/>
    <property type="evidence" value="ECO:0007669"/>
    <property type="project" value="UniProtKB-KW"/>
</dbReference>
<dbReference type="SMART" id="SM00060">
    <property type="entry name" value="FN3"/>
    <property type="match status" value="1"/>
</dbReference>
<organism evidence="14 15">
    <name type="scientific">Paramuricea clavata</name>
    <name type="common">Red gorgonian</name>
    <name type="synonym">Violescent sea-whip</name>
    <dbReference type="NCBI Taxonomy" id="317549"/>
    <lineage>
        <taxon>Eukaryota</taxon>
        <taxon>Metazoa</taxon>
        <taxon>Cnidaria</taxon>
        <taxon>Anthozoa</taxon>
        <taxon>Octocorallia</taxon>
        <taxon>Malacalcyonacea</taxon>
        <taxon>Plexauridae</taxon>
        <taxon>Paramuricea</taxon>
    </lineage>
</organism>
<dbReference type="InterPro" id="IPR049912">
    <property type="entry name" value="CRESS_DNA_REP"/>
</dbReference>
<dbReference type="GO" id="GO:0000166">
    <property type="term" value="F:nucleotide binding"/>
    <property type="evidence" value="ECO:0007669"/>
    <property type="project" value="UniProtKB-KW"/>
</dbReference>
<dbReference type="SUPFAM" id="SSF52540">
    <property type="entry name" value="P-loop containing nucleoside triphosphate hydrolases"/>
    <property type="match status" value="1"/>
</dbReference>
<keyword evidence="8" id="KW-0378">Hydrolase</keyword>
<keyword evidence="3" id="KW-0235">DNA replication</keyword>
<evidence type="ECO:0000256" key="1">
    <source>
        <dbReference type="ARBA" id="ARBA00022679"/>
    </source>
</evidence>
<evidence type="ECO:0000256" key="5">
    <source>
        <dbReference type="ARBA" id="ARBA00022723"/>
    </source>
</evidence>
<dbReference type="Gene3D" id="3.40.1310.20">
    <property type="match status" value="1"/>
</dbReference>
<dbReference type="SUPFAM" id="SSF55464">
    <property type="entry name" value="Origin of replication-binding domain, RBD-like"/>
    <property type="match status" value="1"/>
</dbReference>
<evidence type="ECO:0000313" key="15">
    <source>
        <dbReference type="Proteomes" id="UP001152795"/>
    </source>
</evidence>
<evidence type="ECO:0000259" key="12">
    <source>
        <dbReference type="PROSITE" id="PS50853"/>
    </source>
</evidence>
<evidence type="ECO:0000256" key="7">
    <source>
        <dbReference type="ARBA" id="ARBA00022759"/>
    </source>
</evidence>
<evidence type="ECO:0000256" key="8">
    <source>
        <dbReference type="ARBA" id="ARBA00022801"/>
    </source>
</evidence>
<accession>A0A6S7JYV3</accession>
<evidence type="ECO:0000313" key="14">
    <source>
        <dbReference type="EMBL" id="CAB4021462.1"/>
    </source>
</evidence>
<reference evidence="14" key="1">
    <citation type="submission" date="2020-04" db="EMBL/GenBank/DDBJ databases">
        <authorList>
            <person name="Alioto T."/>
            <person name="Alioto T."/>
            <person name="Gomez Garrido J."/>
        </authorList>
    </citation>
    <scope>NUCLEOTIDE SEQUENCE</scope>
    <source>
        <strain evidence="14">A484AB</strain>
    </source>
</reference>
<dbReference type="OrthoDB" id="5959361at2759"/>
<evidence type="ECO:0000256" key="4">
    <source>
        <dbReference type="ARBA" id="ARBA00022722"/>
    </source>
</evidence>
<dbReference type="InterPro" id="IPR013783">
    <property type="entry name" value="Ig-like_fold"/>
</dbReference>
<dbReference type="SUPFAM" id="SSF49265">
    <property type="entry name" value="Fibronectin type III"/>
    <property type="match status" value="1"/>
</dbReference>
<dbReference type="GO" id="GO:0046872">
    <property type="term" value="F:metal ion binding"/>
    <property type="evidence" value="ECO:0007669"/>
    <property type="project" value="UniProtKB-KW"/>
</dbReference>
<keyword evidence="6" id="KW-0547">Nucleotide-binding</keyword>
<dbReference type="CDD" id="cd00063">
    <property type="entry name" value="FN3"/>
    <property type="match status" value="1"/>
</dbReference>
<sequence>MSSSRTQAVQSKPPKQRSIYLITYSQCGNSGLSRQAFAQIILDAWNDSCLSRIIQWVVSEEMHQDGGKHFHMALKLDKKTRWLAVRNFLDMRHGIKVNFSDKHDNYFSAYKYVVKDDADYVLSDNHPDLTNATAPRTTNASQKRKGTAKKAGAATKKKKKRMAVYDVVRIIQTKGIKSRLELMALASKWQEQGKTDLAEFVSNRGPRVVNEALETAHELTIGEKRLERINKTRIQLLQVHLTQPCRDNCEGIWLRSAAEILEGNGIPVSIFAGAVYDALLRGRGKYRNIYIYGPANCGKTFLISPLKTIYECFVNPASGSFAWVGVDQAEVLNRTFSVPPHRAMPLTMSPKNGFQRCDFGIETKAPLSGANITAVTTLSSTSLQVTWKAVPSTNGPITGYTVCYSLSSSVVCSNNNQKTVGKDILSTSITGLNVFTKYYVAVKASTAEGAGSLGGEMEGTTKGKEANVTVTL</sequence>
<keyword evidence="4" id="KW-0540">Nuclease</keyword>
<name>A0A6S7JYV3_PARCT</name>
<evidence type="ECO:0000256" key="10">
    <source>
        <dbReference type="ARBA" id="ARBA00023125"/>
    </source>
</evidence>
<dbReference type="PROSITE" id="PS52020">
    <property type="entry name" value="CRESS_DNA_REP"/>
    <property type="match status" value="1"/>
</dbReference>
<keyword evidence="7" id="KW-0255">Endonuclease</keyword>
<feature type="domain" description="Fibronectin type-III" evidence="12">
    <location>
        <begin position="368"/>
        <end position="464"/>
    </location>
</feature>
<gene>
    <name evidence="14" type="ORF">PACLA_8A014213</name>
</gene>
<dbReference type="Proteomes" id="UP001152795">
    <property type="component" value="Unassembled WGS sequence"/>
</dbReference>
<dbReference type="GO" id="GO:0004519">
    <property type="term" value="F:endonuclease activity"/>
    <property type="evidence" value="ECO:0007669"/>
    <property type="project" value="UniProtKB-KW"/>
</dbReference>
<evidence type="ECO:0000256" key="6">
    <source>
        <dbReference type="ARBA" id="ARBA00022741"/>
    </source>
</evidence>
<dbReference type="Gene3D" id="3.40.50.300">
    <property type="entry name" value="P-loop containing nucleotide triphosphate hydrolases"/>
    <property type="match status" value="1"/>
</dbReference>
<keyword evidence="15" id="KW-1185">Reference proteome</keyword>
<feature type="domain" description="CRESS-DNA virus Rep endonuclease" evidence="13">
    <location>
        <begin position="14"/>
        <end position="127"/>
    </location>
</feature>
<dbReference type="InterPro" id="IPR027417">
    <property type="entry name" value="P-loop_NTPase"/>
</dbReference>
<evidence type="ECO:0000256" key="11">
    <source>
        <dbReference type="SAM" id="MobiDB-lite"/>
    </source>
</evidence>
<dbReference type="InterPro" id="IPR003961">
    <property type="entry name" value="FN3_dom"/>
</dbReference>
<keyword evidence="9" id="KW-0190">Covalent protein-DNA linkage</keyword>
<proteinExistence type="predicted"/>
<feature type="compositionally biased region" description="Polar residues" evidence="11">
    <location>
        <begin position="128"/>
        <end position="141"/>
    </location>
</feature>
<keyword evidence="10" id="KW-0238">DNA-binding</keyword>